<organism evidence="3 4">
    <name type="scientific">Drosophila navojoa</name>
    <name type="common">Fruit fly</name>
    <dbReference type="NCBI Taxonomy" id="7232"/>
    <lineage>
        <taxon>Eukaryota</taxon>
        <taxon>Metazoa</taxon>
        <taxon>Ecdysozoa</taxon>
        <taxon>Arthropoda</taxon>
        <taxon>Hexapoda</taxon>
        <taxon>Insecta</taxon>
        <taxon>Pterygota</taxon>
        <taxon>Neoptera</taxon>
        <taxon>Endopterygota</taxon>
        <taxon>Diptera</taxon>
        <taxon>Brachycera</taxon>
        <taxon>Muscomorpha</taxon>
        <taxon>Ephydroidea</taxon>
        <taxon>Drosophilidae</taxon>
        <taxon>Drosophila</taxon>
    </lineage>
</organism>
<name>A0A484B6X6_DRONA</name>
<feature type="transmembrane region" description="Helical" evidence="2">
    <location>
        <begin position="40"/>
        <end position="66"/>
    </location>
</feature>
<accession>A0A484B6X6</accession>
<evidence type="ECO:0000256" key="2">
    <source>
        <dbReference type="SAM" id="Phobius"/>
    </source>
</evidence>
<keyword evidence="2" id="KW-0472">Membrane</keyword>
<evidence type="ECO:0000313" key="4">
    <source>
        <dbReference type="Proteomes" id="UP000295192"/>
    </source>
</evidence>
<gene>
    <name evidence="3" type="ORF">AWZ03_009144</name>
</gene>
<dbReference type="OMA" id="AAICCMD"/>
<feature type="region of interest" description="Disordered" evidence="1">
    <location>
        <begin position="366"/>
        <end position="389"/>
    </location>
</feature>
<dbReference type="EMBL" id="LSRL02000105">
    <property type="protein sequence ID" value="TDG44448.1"/>
    <property type="molecule type" value="Genomic_DNA"/>
</dbReference>
<keyword evidence="4" id="KW-1185">Reference proteome</keyword>
<dbReference type="AlphaFoldDB" id="A0A484B6X6"/>
<feature type="transmembrane region" description="Helical" evidence="2">
    <location>
        <begin position="128"/>
        <end position="147"/>
    </location>
</feature>
<dbReference type="OrthoDB" id="10264154at2759"/>
<feature type="transmembrane region" description="Helical" evidence="2">
    <location>
        <begin position="159"/>
        <end position="182"/>
    </location>
</feature>
<evidence type="ECO:0000256" key="1">
    <source>
        <dbReference type="SAM" id="MobiDB-lite"/>
    </source>
</evidence>
<evidence type="ECO:0000313" key="3">
    <source>
        <dbReference type="EMBL" id="TDG44448.1"/>
    </source>
</evidence>
<proteinExistence type="predicted"/>
<dbReference type="Proteomes" id="UP000295192">
    <property type="component" value="Unassembled WGS sequence"/>
</dbReference>
<keyword evidence="2" id="KW-0812">Transmembrane</keyword>
<dbReference type="STRING" id="7232.A0A484B6X6"/>
<comment type="caution">
    <text evidence="3">The sequence shown here is derived from an EMBL/GenBank/DDBJ whole genome shotgun (WGS) entry which is preliminary data.</text>
</comment>
<reference evidence="3 4" key="1">
    <citation type="journal article" date="2019" name="J. Hered.">
        <title>An Improved Genome Assembly for Drosophila navojoa, the Basal Species in the mojavensis Cluster.</title>
        <authorList>
            <person name="Vanderlinde T."/>
            <person name="Dupim E.G."/>
            <person name="Nazario-Yepiz N.O."/>
            <person name="Carvalho A.B."/>
        </authorList>
    </citation>
    <scope>NUCLEOTIDE SEQUENCE [LARGE SCALE GENOMIC DNA]</scope>
    <source>
        <strain evidence="3">Navoj_Jal97</strain>
        <tissue evidence="3">Whole organism</tissue>
    </source>
</reference>
<keyword evidence="2" id="KW-1133">Transmembrane helix</keyword>
<feature type="transmembrane region" description="Helical" evidence="2">
    <location>
        <begin position="211"/>
        <end position="244"/>
    </location>
</feature>
<sequence>MLRARNDFHSTRPADLVVQSITMYGRPATGIRNFDSLKTWANWAGALGVVQAVIWIGLTITAIIAYSCNIYIAETMNYGNFVKVIFFDVYFHGSCKMSPEAYQNYNRTLINSVHTVFDPTQLLVWDCVYLGLSACWFIVSVLLLTALNKDNVQQTLSVIYSWAFFVGSICAMDLVAGVIFGVDFSRFHARASEFNANSINSGYLDPNAPQLVAGGVAAMSMMLIAFKGFIMWLINVYLLSYLLARAVQISQDKDGSDTLFMPRKDSNDILSSRPPIRAYEEEKLEVQAYTNDAYMPETRSTAETIEVNEEAIVRAAHMSRDANLMDRRFRSIDAFQQYPAPNSNNRPLRQSSQGPVQETIVMASTGFPMPDYSPQPSPNPNGILRRNQY</sequence>
<protein>
    <submittedName>
        <fullName evidence="3">Uncharacterized protein</fullName>
    </submittedName>
</protein>